<comment type="caution">
    <text evidence="3">The sequence shown here is derived from an EMBL/GenBank/DDBJ whole genome shotgun (WGS) entry which is preliminary data.</text>
</comment>
<dbReference type="PIRSF" id="PIRSF018747">
    <property type="entry name" value="UCP018747"/>
    <property type="match status" value="1"/>
</dbReference>
<dbReference type="EMBL" id="LYOS01000002">
    <property type="protein sequence ID" value="OFV68123.1"/>
    <property type="molecule type" value="Genomic_DNA"/>
</dbReference>
<evidence type="ECO:0000259" key="1">
    <source>
        <dbReference type="Pfam" id="PF04289"/>
    </source>
</evidence>
<dbReference type="Pfam" id="PF20766">
    <property type="entry name" value="DUF447_C"/>
    <property type="match status" value="1"/>
</dbReference>
<dbReference type="AlphaFoldDB" id="A0A1F2PA69"/>
<keyword evidence="4" id="KW-1185">Reference proteome</keyword>
<evidence type="ECO:0000313" key="4">
    <source>
        <dbReference type="Proteomes" id="UP000186940"/>
    </source>
</evidence>
<feature type="domain" description="DUF447" evidence="2">
    <location>
        <begin position="135"/>
        <end position="189"/>
    </location>
</feature>
<protein>
    <submittedName>
        <fullName evidence="3">Protein containing DUF447</fullName>
    </submittedName>
</protein>
<reference evidence="3" key="1">
    <citation type="submission" date="2016-05" db="EMBL/GenBank/DDBJ databases">
        <title>Microbial consortia oxidize butane by reversing methanogenesis.</title>
        <authorList>
            <person name="Laso-Perez R."/>
            <person name="Richter M."/>
            <person name="Wegener G."/>
            <person name="Musat F."/>
        </authorList>
    </citation>
    <scope>NUCLEOTIDE SEQUENCE [LARGE SCALE GENOMIC DNA]</scope>
    <source>
        <strain evidence="3">BOX2</strain>
    </source>
</reference>
<dbReference type="InterPro" id="IPR012349">
    <property type="entry name" value="Split_barrel_FMN-bd"/>
</dbReference>
<dbReference type="SUPFAM" id="SSF50475">
    <property type="entry name" value="FMN-binding split barrel"/>
    <property type="match status" value="1"/>
</dbReference>
<feature type="domain" description="DUF447" evidence="1">
    <location>
        <begin position="16"/>
        <end position="125"/>
    </location>
</feature>
<dbReference type="InterPro" id="IPR007386">
    <property type="entry name" value="DUF447_N"/>
</dbReference>
<dbReference type="Pfam" id="PF04289">
    <property type="entry name" value="DUF447_N"/>
    <property type="match status" value="1"/>
</dbReference>
<sequence>MNFDLVAFGIRDGIWEVVATTRSENGVTNASPIGLRCTQENLTVSLYSPSRTLENVLETGYIGVNILHDPLIFVHAAMGDLDSSYFGMLDGFPVIRSAQGWIIFETRFLEHTDTYRFELTPIAMHKNLDMIHPVNRGFNALIEALIIATRYRITPESKREALQKDIDFYAAIVQKCGGEKEREAMELLNAYLMEIEG</sequence>
<dbReference type="InterPro" id="IPR049288">
    <property type="entry name" value="DUF447_C"/>
</dbReference>
<dbReference type="STRING" id="1838285.SCAL_000763"/>
<gene>
    <name evidence="3" type="ORF">SCAL_000763</name>
</gene>
<accession>A0A1F2PA69</accession>
<dbReference type="Proteomes" id="UP000186940">
    <property type="component" value="Unassembled WGS sequence"/>
</dbReference>
<dbReference type="Gene3D" id="2.30.110.10">
    <property type="entry name" value="Electron Transport, Fmn-binding Protein, Chain A"/>
    <property type="match status" value="1"/>
</dbReference>
<dbReference type="InterPro" id="IPR016733">
    <property type="entry name" value="UCP018747"/>
</dbReference>
<organism evidence="3 4">
    <name type="scientific">Candidatus Syntropharchaeum caldarium</name>
    <dbReference type="NCBI Taxonomy" id="1838285"/>
    <lineage>
        <taxon>Archaea</taxon>
        <taxon>Methanobacteriati</taxon>
        <taxon>Methanobacteriota</taxon>
        <taxon>Stenosarchaea group</taxon>
        <taxon>Methanomicrobia</taxon>
        <taxon>Methanosarcinales</taxon>
        <taxon>ANME-2 cluster</taxon>
        <taxon>Candidatus Syntropharchaeum</taxon>
    </lineage>
</organism>
<evidence type="ECO:0000313" key="3">
    <source>
        <dbReference type="EMBL" id="OFV68123.1"/>
    </source>
</evidence>
<name>A0A1F2PA69_9EURY</name>
<dbReference type="Gene3D" id="1.20.58.290">
    <property type="entry name" value="Hypothetical membrane protein ta0354_69_121"/>
    <property type="match status" value="1"/>
</dbReference>
<evidence type="ECO:0000259" key="2">
    <source>
        <dbReference type="Pfam" id="PF20766"/>
    </source>
</evidence>
<proteinExistence type="predicted"/>